<dbReference type="PANTHER" id="PTHR19446">
    <property type="entry name" value="REVERSE TRANSCRIPTASES"/>
    <property type="match status" value="1"/>
</dbReference>
<evidence type="ECO:0000259" key="1">
    <source>
        <dbReference type="Pfam" id="PF00078"/>
    </source>
</evidence>
<accession>A0AA36B7V0</accession>
<gene>
    <name evidence="2" type="ORF">OCTVUL_1B011673</name>
</gene>
<proteinExistence type="predicted"/>
<dbReference type="Proteomes" id="UP001162480">
    <property type="component" value="Chromosome 10"/>
</dbReference>
<keyword evidence="3" id="KW-1185">Reference proteome</keyword>
<evidence type="ECO:0000313" key="2">
    <source>
        <dbReference type="EMBL" id="CAI9729465.1"/>
    </source>
</evidence>
<feature type="domain" description="Reverse transcriptase" evidence="1">
    <location>
        <begin position="214"/>
        <end position="315"/>
    </location>
</feature>
<dbReference type="CDD" id="cd01650">
    <property type="entry name" value="RT_nLTR_like"/>
    <property type="match status" value="1"/>
</dbReference>
<dbReference type="EMBL" id="OX597823">
    <property type="protein sequence ID" value="CAI9729465.1"/>
    <property type="molecule type" value="Genomic_DNA"/>
</dbReference>
<evidence type="ECO:0000313" key="3">
    <source>
        <dbReference type="Proteomes" id="UP001162480"/>
    </source>
</evidence>
<reference evidence="2" key="1">
    <citation type="submission" date="2023-08" db="EMBL/GenBank/DDBJ databases">
        <authorList>
            <person name="Alioto T."/>
            <person name="Alioto T."/>
            <person name="Gomez Garrido J."/>
        </authorList>
    </citation>
    <scope>NUCLEOTIDE SEQUENCE</scope>
</reference>
<name>A0AA36B7V0_OCTVU</name>
<dbReference type="SUPFAM" id="SSF56672">
    <property type="entry name" value="DNA/RNA polymerases"/>
    <property type="match status" value="1"/>
</dbReference>
<sequence length="417" mass="47225">MSTTLGTTKRKDKDWISGRTIEIAEKAKQARCNQSDTFRQLRREAAHSARADRNKFWRTVAEDMECAASTGDSRKLYSLLRSSTKTGWSGNETILDQNGDLITNLTERIIRWRDHFANLLNHDHQPPLSAPAIDATPTLYDCQTAPPTLEEVLAVIRKLNNNKAAGEDNIPAEILKHSANILGARDSPSYHPGLGYGNPSPRLERSTLVPFFKKGDKRCCNNYRGISLIDVSAKIFASILLRRFQSERDSRTRPNQCSFRPNRGCTDQIFTLRRILEHRWCFRQKTVICFVDFAAAFDSINRDTLWKVTQQMVSHLNFSILSKLITAQQDPAEFPGIIVGHNFSVKDLDYADDIAILGETFADVQFAINELQRVASQIERTLQLSGLGCHSCSIVVFYLLLPHTGFAHMILEYVEYT</sequence>
<dbReference type="AlphaFoldDB" id="A0AA36B7V0"/>
<organism evidence="2 3">
    <name type="scientific">Octopus vulgaris</name>
    <name type="common">Common octopus</name>
    <dbReference type="NCBI Taxonomy" id="6645"/>
    <lineage>
        <taxon>Eukaryota</taxon>
        <taxon>Metazoa</taxon>
        <taxon>Spiralia</taxon>
        <taxon>Lophotrochozoa</taxon>
        <taxon>Mollusca</taxon>
        <taxon>Cephalopoda</taxon>
        <taxon>Coleoidea</taxon>
        <taxon>Octopodiformes</taxon>
        <taxon>Octopoda</taxon>
        <taxon>Incirrata</taxon>
        <taxon>Octopodidae</taxon>
        <taxon>Octopus</taxon>
    </lineage>
</organism>
<dbReference type="InterPro" id="IPR000477">
    <property type="entry name" value="RT_dom"/>
</dbReference>
<protein>
    <recommendedName>
        <fullName evidence="1">Reverse transcriptase domain-containing protein</fullName>
    </recommendedName>
</protein>
<dbReference type="Pfam" id="PF00078">
    <property type="entry name" value="RVT_1"/>
    <property type="match status" value="1"/>
</dbReference>
<dbReference type="InterPro" id="IPR043502">
    <property type="entry name" value="DNA/RNA_pol_sf"/>
</dbReference>